<dbReference type="GO" id="GO:0043165">
    <property type="term" value="P:Gram-negative-bacterium-type cell outer membrane assembly"/>
    <property type="evidence" value="ECO:0007669"/>
    <property type="project" value="UniProtKB-UniRule"/>
</dbReference>
<accession>A0A1C4BZE9</accession>
<dbReference type="Proteomes" id="UP000199670">
    <property type="component" value="Unassembled WGS sequence"/>
</dbReference>
<protein>
    <recommendedName>
        <fullName evidence="4">LPS-assembly protein LptD</fullName>
    </recommendedName>
</protein>
<comment type="subcellular location">
    <subcellularLocation>
        <location evidence="4">Cell outer membrane</location>
    </subcellularLocation>
</comment>
<comment type="similarity">
    <text evidence="4">Belongs to the LptD family.</text>
</comment>
<dbReference type="Pfam" id="PF04453">
    <property type="entry name" value="LptD"/>
    <property type="match status" value="1"/>
</dbReference>
<dbReference type="GO" id="GO:1990351">
    <property type="term" value="C:transporter complex"/>
    <property type="evidence" value="ECO:0007669"/>
    <property type="project" value="TreeGrafter"/>
</dbReference>
<dbReference type="InterPro" id="IPR005653">
    <property type="entry name" value="OstA-like_N"/>
</dbReference>
<proteinExistence type="inferred from homology"/>
<keyword evidence="8" id="KW-1185">Reference proteome</keyword>
<comment type="subunit">
    <text evidence="4">Component of the lipopolysaccharide transport and assembly complex. Interacts with LptE and LptA.</text>
</comment>
<dbReference type="GO" id="GO:0009279">
    <property type="term" value="C:cell outer membrane"/>
    <property type="evidence" value="ECO:0007669"/>
    <property type="project" value="UniProtKB-SubCell"/>
</dbReference>
<evidence type="ECO:0000256" key="4">
    <source>
        <dbReference type="HAMAP-Rule" id="MF_01411"/>
    </source>
</evidence>
<dbReference type="InterPro" id="IPR007543">
    <property type="entry name" value="LptD_C"/>
</dbReference>
<feature type="signal peptide" evidence="4">
    <location>
        <begin position="1"/>
        <end position="24"/>
    </location>
</feature>
<keyword evidence="2 4" id="KW-0472">Membrane</keyword>
<evidence type="ECO:0000256" key="2">
    <source>
        <dbReference type="ARBA" id="ARBA00023136"/>
    </source>
</evidence>
<dbReference type="RefSeq" id="WP_091348688.1">
    <property type="nucleotide sequence ID" value="NZ_FMAQ01000006.1"/>
</dbReference>
<dbReference type="STRING" id="1798182.GA0061081_10671"/>
<dbReference type="Pfam" id="PF03968">
    <property type="entry name" value="LptD_N"/>
    <property type="match status" value="1"/>
</dbReference>
<comment type="caution">
    <text evidence="4">Lacks conserved residue(s) required for the propagation of feature annotation.</text>
</comment>
<dbReference type="NCBIfam" id="NF002997">
    <property type="entry name" value="PRK03761.1"/>
    <property type="match status" value="1"/>
</dbReference>
<dbReference type="PANTHER" id="PTHR30189">
    <property type="entry name" value="LPS-ASSEMBLY PROTEIN"/>
    <property type="match status" value="1"/>
</dbReference>
<feature type="domain" description="Organic solvent tolerance-like N-terminal" evidence="5">
    <location>
        <begin position="62"/>
        <end position="195"/>
    </location>
</feature>
<sequence length="786" mass="90548" precursor="true">MKKLAPSLIAIAVTLSLYNNSSYAIDLPKAAISNNPQCLIGVPRFDRPLVNGDINSLPVNAEADQLEVFYPNIAVYKGDVLIEQGNRTVQADKVTIDTQDNNNRAVTLEGDITYQDNLIQLKGDNASMNLNNNDANMSPSQYQLVNRLGRGNADQMKLEKNRYVILKNGSYTSCPVNDSTWNIKGTTVIHDNEEQLLEVWNAVFSIGKVPVLYSPYLQLPTGDKRRSGLLMPNLGYDSIDGIDFSMPIYWNIAPNYDATFTPRALQNRGVQLQTEFRYLNELGLGTLAFDWLQHDSKYNEDRSNHVNGNNYDDNNHRWLFHWKNEELINYNWRFYADTTRVSDNQYLTNLNSKYASQTAGYLTQFYKIAYNDENWDITLGYRHFQPFHSELKNSLYQTEPQLDMSYYNNDLGPFKFRTFSQISHFLTSGEDKPKAWRAHVEPTLNYTLTNSWSSLITEAGFMATHYNQDRIDKDIYKDLDKTVNRFLPKFSIDGKVIFERDISFIDGYTQTLEPRVKYIYIPYRNQSNIGAYDSTILQSDYIGLFRDQPYSGLDRIASTNKISTGVTTRFYDNNKVEKFNLSIGQITYFTKSKTSEHNNDLDENSDTGSITWASDNFWRISDDIIFRSGVQYDTRIDTISLANTIFEYRPSGDKLMQLSYRYANRNYIDVVDKNPSYRGYKQNISQAGIMTAWPLSQTVSAVGSYYYDVKLKQTADSFVGLHYSDCCWGMTVQYGRKLTDWDNISRKSKYENKLSINFELQGLGNNRDTKAKMLNFGKLPYTTTFE</sequence>
<evidence type="ECO:0000256" key="3">
    <source>
        <dbReference type="ARBA" id="ARBA00023237"/>
    </source>
</evidence>
<dbReference type="HAMAP" id="MF_01411">
    <property type="entry name" value="LPS_assembly_LptD"/>
    <property type="match status" value="1"/>
</dbReference>
<dbReference type="PANTHER" id="PTHR30189:SF1">
    <property type="entry name" value="LPS-ASSEMBLY PROTEIN LPTD"/>
    <property type="match status" value="1"/>
</dbReference>
<gene>
    <name evidence="4" type="primary">lptD</name>
    <name evidence="7" type="ORF">GA0061081_10671</name>
</gene>
<feature type="domain" description="LptD C-terminal" evidence="6">
    <location>
        <begin position="316"/>
        <end position="697"/>
    </location>
</feature>
<comment type="function">
    <text evidence="4">Together with LptE, is involved in the assembly of lipopolysaccharide (LPS) at the surface of the outer membrane.</text>
</comment>
<keyword evidence="1 4" id="KW-0732">Signal</keyword>
<evidence type="ECO:0000259" key="6">
    <source>
        <dbReference type="Pfam" id="PF04453"/>
    </source>
</evidence>
<dbReference type="EMBL" id="FMAQ01000006">
    <property type="protein sequence ID" value="SCC12225.1"/>
    <property type="molecule type" value="Genomic_DNA"/>
</dbReference>
<dbReference type="InterPro" id="IPR050218">
    <property type="entry name" value="LptD"/>
</dbReference>
<dbReference type="GO" id="GO:0015920">
    <property type="term" value="P:lipopolysaccharide transport"/>
    <property type="evidence" value="ECO:0007669"/>
    <property type="project" value="InterPro"/>
</dbReference>
<evidence type="ECO:0000313" key="8">
    <source>
        <dbReference type="Proteomes" id="UP000199670"/>
    </source>
</evidence>
<dbReference type="InterPro" id="IPR020889">
    <property type="entry name" value="LipoPS_assembly_LptD"/>
</dbReference>
<dbReference type="OrthoDB" id="9760225at2"/>
<evidence type="ECO:0000313" key="7">
    <source>
        <dbReference type="EMBL" id="SCC12225.1"/>
    </source>
</evidence>
<name>A0A1C4BZE9_9GAMM</name>
<dbReference type="Gene3D" id="2.60.450.10">
    <property type="entry name" value="Lipopolysaccharide (LPS) transport protein A like domain"/>
    <property type="match status" value="1"/>
</dbReference>
<evidence type="ECO:0000256" key="1">
    <source>
        <dbReference type="ARBA" id="ARBA00022729"/>
    </source>
</evidence>
<feature type="chain" id="PRO_5009005579" description="LPS-assembly protein LptD" evidence="4">
    <location>
        <begin position="25"/>
        <end position="786"/>
    </location>
</feature>
<keyword evidence="3 4" id="KW-0998">Cell outer membrane</keyword>
<dbReference type="AlphaFoldDB" id="A0A1C4BZE9"/>
<organism evidence="7 8">
    <name type="scientific">Gilliamella bombicola</name>
    <dbReference type="NCBI Taxonomy" id="1798182"/>
    <lineage>
        <taxon>Bacteria</taxon>
        <taxon>Pseudomonadati</taxon>
        <taxon>Pseudomonadota</taxon>
        <taxon>Gammaproteobacteria</taxon>
        <taxon>Orbales</taxon>
        <taxon>Orbaceae</taxon>
        <taxon>Gilliamella</taxon>
    </lineage>
</organism>
<evidence type="ECO:0000259" key="5">
    <source>
        <dbReference type="Pfam" id="PF03968"/>
    </source>
</evidence>
<reference evidence="8" key="1">
    <citation type="submission" date="2016-08" db="EMBL/GenBank/DDBJ databases">
        <authorList>
            <person name="Varghese N."/>
            <person name="Submissions Spin"/>
        </authorList>
    </citation>
    <scope>NUCLEOTIDE SEQUENCE [LARGE SCALE GENOMIC DNA]</scope>
    <source>
        <strain evidence="8">R-53248</strain>
    </source>
</reference>